<dbReference type="PROSITE" id="PS01331">
    <property type="entry name" value="THYMIDYLATE_KINASE"/>
    <property type="match status" value="1"/>
</dbReference>
<dbReference type="EC" id="2.7.4.9" evidence="8"/>
<reference evidence="10" key="1">
    <citation type="submission" date="2022-08" db="EMBL/GenBank/DDBJ databases">
        <title>Genome Sequence of the sulphate-reducing bacterium, Pseudodesulfovibrio portus JCM14722.</title>
        <authorList>
            <person name="Kondo R."/>
            <person name="Kataoka T."/>
        </authorList>
    </citation>
    <scope>NUCLEOTIDE SEQUENCE</scope>
    <source>
        <strain evidence="10">JCM 14722</strain>
    </source>
</reference>
<proteinExistence type="inferred from homology"/>
<keyword evidence="5 8" id="KW-0418">Kinase</keyword>
<dbReference type="PANTHER" id="PTHR10344">
    <property type="entry name" value="THYMIDYLATE KINASE"/>
    <property type="match status" value="1"/>
</dbReference>
<dbReference type="HAMAP" id="MF_00165">
    <property type="entry name" value="Thymidylate_kinase"/>
    <property type="match status" value="1"/>
</dbReference>
<dbReference type="PANTHER" id="PTHR10344:SF4">
    <property type="entry name" value="UMP-CMP KINASE 2, MITOCHONDRIAL"/>
    <property type="match status" value="1"/>
</dbReference>
<evidence type="ECO:0000256" key="5">
    <source>
        <dbReference type="ARBA" id="ARBA00022777"/>
    </source>
</evidence>
<dbReference type="InterPro" id="IPR018094">
    <property type="entry name" value="Thymidylate_kinase"/>
</dbReference>
<organism evidence="10 11">
    <name type="scientific">Pseudodesulfovibrio portus</name>
    <dbReference type="NCBI Taxonomy" id="231439"/>
    <lineage>
        <taxon>Bacteria</taxon>
        <taxon>Pseudomonadati</taxon>
        <taxon>Thermodesulfobacteriota</taxon>
        <taxon>Desulfovibrionia</taxon>
        <taxon>Desulfovibrionales</taxon>
        <taxon>Desulfovibrionaceae</taxon>
    </lineage>
</organism>
<dbReference type="SUPFAM" id="SSF52540">
    <property type="entry name" value="P-loop containing nucleoside triphosphate hydrolases"/>
    <property type="match status" value="1"/>
</dbReference>
<dbReference type="Pfam" id="PF02223">
    <property type="entry name" value="Thymidylate_kin"/>
    <property type="match status" value="1"/>
</dbReference>
<name>A0ABM8AME3_9BACT</name>
<evidence type="ECO:0000313" key="10">
    <source>
        <dbReference type="EMBL" id="BDQ32554.1"/>
    </source>
</evidence>
<keyword evidence="6 8" id="KW-0067">ATP-binding</keyword>
<feature type="binding site" evidence="8">
    <location>
        <begin position="7"/>
        <end position="14"/>
    </location>
    <ligand>
        <name>ATP</name>
        <dbReference type="ChEBI" id="CHEBI:30616"/>
    </ligand>
</feature>
<dbReference type="CDD" id="cd01672">
    <property type="entry name" value="TMPK"/>
    <property type="match status" value="1"/>
</dbReference>
<dbReference type="InterPro" id="IPR039430">
    <property type="entry name" value="Thymidylate_kin-like_dom"/>
</dbReference>
<evidence type="ECO:0000259" key="9">
    <source>
        <dbReference type="Pfam" id="PF02223"/>
    </source>
</evidence>
<sequence length="213" mass="24303">MFVTFEGIEGTGKSTQIKKVREYLESKGRDVFLTLEPGGSRVGRELRKMLLHVDNRDITPITELFLYLADRAQHVAQVIRPELDAGKVVLCDRFADSTIVYQGYGRGLDTKTLRELNEVAVDGLWPDLTIVLDIDPEIGLKRAMLRNIEDGKAKEEGRFEAEHISFHNKIREGYLTWAAFNKDRMRVVNADNSPEQVFERIKEILDERLAAIA</sequence>
<comment type="function">
    <text evidence="8">Phosphorylation of dTMP to form dTDP in both de novo and salvage pathways of dTTP synthesis.</text>
</comment>
<dbReference type="InterPro" id="IPR027417">
    <property type="entry name" value="P-loop_NTPase"/>
</dbReference>
<dbReference type="InterPro" id="IPR018095">
    <property type="entry name" value="Thymidylate_kin_CS"/>
</dbReference>
<evidence type="ECO:0000256" key="2">
    <source>
        <dbReference type="ARBA" id="ARBA00022679"/>
    </source>
</evidence>
<keyword evidence="11" id="KW-1185">Reference proteome</keyword>
<keyword evidence="2 8" id="KW-0808">Transferase</keyword>
<evidence type="ECO:0000256" key="3">
    <source>
        <dbReference type="ARBA" id="ARBA00022727"/>
    </source>
</evidence>
<accession>A0ABM8AME3</accession>
<evidence type="ECO:0000256" key="8">
    <source>
        <dbReference type="HAMAP-Rule" id="MF_00165"/>
    </source>
</evidence>
<dbReference type="GO" id="GO:0016301">
    <property type="term" value="F:kinase activity"/>
    <property type="evidence" value="ECO:0007669"/>
    <property type="project" value="UniProtKB-KW"/>
</dbReference>
<dbReference type="NCBIfam" id="TIGR00041">
    <property type="entry name" value="DTMP_kinase"/>
    <property type="match status" value="1"/>
</dbReference>
<keyword evidence="4 8" id="KW-0547">Nucleotide-binding</keyword>
<dbReference type="Proteomes" id="UP001061361">
    <property type="component" value="Chromosome"/>
</dbReference>
<comment type="catalytic activity">
    <reaction evidence="7 8">
        <text>dTMP + ATP = dTDP + ADP</text>
        <dbReference type="Rhea" id="RHEA:13517"/>
        <dbReference type="ChEBI" id="CHEBI:30616"/>
        <dbReference type="ChEBI" id="CHEBI:58369"/>
        <dbReference type="ChEBI" id="CHEBI:63528"/>
        <dbReference type="ChEBI" id="CHEBI:456216"/>
        <dbReference type="EC" id="2.7.4.9"/>
    </reaction>
</comment>
<feature type="domain" description="Thymidylate kinase-like" evidence="9">
    <location>
        <begin position="5"/>
        <end position="201"/>
    </location>
</feature>
<dbReference type="RefSeq" id="WP_264982625.1">
    <property type="nucleotide sequence ID" value="NZ_AP026708.1"/>
</dbReference>
<evidence type="ECO:0000256" key="7">
    <source>
        <dbReference type="ARBA" id="ARBA00048743"/>
    </source>
</evidence>
<dbReference type="Gene3D" id="3.40.50.300">
    <property type="entry name" value="P-loop containing nucleotide triphosphate hydrolases"/>
    <property type="match status" value="1"/>
</dbReference>
<gene>
    <name evidence="8 10" type="primary">tmk</name>
    <name evidence="10" type="ORF">JCM14722_00960</name>
</gene>
<evidence type="ECO:0000313" key="11">
    <source>
        <dbReference type="Proteomes" id="UP001061361"/>
    </source>
</evidence>
<evidence type="ECO:0000256" key="6">
    <source>
        <dbReference type="ARBA" id="ARBA00022840"/>
    </source>
</evidence>
<dbReference type="EMBL" id="AP026708">
    <property type="protein sequence ID" value="BDQ32554.1"/>
    <property type="molecule type" value="Genomic_DNA"/>
</dbReference>
<evidence type="ECO:0000256" key="4">
    <source>
        <dbReference type="ARBA" id="ARBA00022741"/>
    </source>
</evidence>
<comment type="similarity">
    <text evidence="1 8">Belongs to the thymidylate kinase family.</text>
</comment>
<keyword evidence="3 8" id="KW-0545">Nucleotide biosynthesis</keyword>
<evidence type="ECO:0000256" key="1">
    <source>
        <dbReference type="ARBA" id="ARBA00009776"/>
    </source>
</evidence>
<protein>
    <recommendedName>
        <fullName evidence="8">Thymidylate kinase</fullName>
        <ecNumber evidence="8">2.7.4.9</ecNumber>
    </recommendedName>
    <alternativeName>
        <fullName evidence="8">dTMP kinase</fullName>
    </alternativeName>
</protein>